<proteinExistence type="predicted"/>
<dbReference type="Proteomes" id="UP000646365">
    <property type="component" value="Unassembled WGS sequence"/>
</dbReference>
<dbReference type="CDD" id="cd03801">
    <property type="entry name" value="GT4_PimA-like"/>
    <property type="match status" value="1"/>
</dbReference>
<dbReference type="Pfam" id="PF13692">
    <property type="entry name" value="Glyco_trans_1_4"/>
    <property type="match status" value="1"/>
</dbReference>
<comment type="caution">
    <text evidence="2">The sequence shown here is derived from an EMBL/GenBank/DDBJ whole genome shotgun (WGS) entry which is preliminary data.</text>
</comment>
<dbReference type="Gene3D" id="3.40.50.2000">
    <property type="entry name" value="Glycogen Phosphorylase B"/>
    <property type="match status" value="2"/>
</dbReference>
<evidence type="ECO:0000313" key="3">
    <source>
        <dbReference type="Proteomes" id="UP000646365"/>
    </source>
</evidence>
<evidence type="ECO:0000259" key="1">
    <source>
        <dbReference type="Pfam" id="PF13439"/>
    </source>
</evidence>
<dbReference type="RefSeq" id="WP_189041313.1">
    <property type="nucleotide sequence ID" value="NZ_BMJQ01000001.1"/>
</dbReference>
<evidence type="ECO:0000313" key="2">
    <source>
        <dbReference type="EMBL" id="GGE99244.1"/>
    </source>
</evidence>
<dbReference type="AlphaFoldDB" id="A0A8J2YP97"/>
<gene>
    <name evidence="2" type="ORF">GCM10011611_00990</name>
</gene>
<organism evidence="2 3">
    <name type="scientific">Aliidongia dinghuensis</name>
    <dbReference type="NCBI Taxonomy" id="1867774"/>
    <lineage>
        <taxon>Bacteria</taxon>
        <taxon>Pseudomonadati</taxon>
        <taxon>Pseudomonadota</taxon>
        <taxon>Alphaproteobacteria</taxon>
        <taxon>Rhodospirillales</taxon>
        <taxon>Dongiaceae</taxon>
        <taxon>Aliidongia</taxon>
    </lineage>
</organism>
<dbReference type="InterPro" id="IPR028098">
    <property type="entry name" value="Glyco_trans_4-like_N"/>
</dbReference>
<keyword evidence="3" id="KW-1185">Reference proteome</keyword>
<dbReference type="GO" id="GO:0016757">
    <property type="term" value="F:glycosyltransferase activity"/>
    <property type="evidence" value="ECO:0007669"/>
    <property type="project" value="UniProtKB-ARBA"/>
</dbReference>
<reference evidence="2" key="2">
    <citation type="submission" date="2020-09" db="EMBL/GenBank/DDBJ databases">
        <authorList>
            <person name="Sun Q."/>
            <person name="Zhou Y."/>
        </authorList>
    </citation>
    <scope>NUCLEOTIDE SEQUENCE</scope>
    <source>
        <strain evidence="2">CGMCC 1.15725</strain>
    </source>
</reference>
<sequence>MRVALIDPSLFTLPYDERLAEALLRRGHRVEFFGKALGPRDAPPQSVPLRQHFYRELNTLGVDHWPRVPAKLAKGFFHARAMASLARQLARERPDVIHFQWVPLPVVDRLFLGRFARVAPLVITCHDSQPFNANPGAAVQRLGATTILTRFDRVIIHTEQARPRLAAYGVEARRVQRIAHGFLDESAPTAPPPAIEAGRPVRFLLFGKIKPYKGIDLMIEAVKRLAPETRRQVEVLVIGKPYMDTAPLAAAAAGMPEIRFDFRFVPDEEMAHLFRWADVLAFPYREIEMSGVLMAALKTARPMVASNIGGFAELLTDGETGFLVPPGEVAGLARAIQRLVEEPETRARMAAGLVDLVRAIPSWDTIAAETEGLYAEAIAERRAAEGRPIGAAASRAL</sequence>
<dbReference type="Pfam" id="PF13439">
    <property type="entry name" value="Glyco_transf_4"/>
    <property type="match status" value="1"/>
</dbReference>
<accession>A0A8J2YP97</accession>
<feature type="domain" description="Glycosyltransferase subfamily 4-like N-terminal" evidence="1">
    <location>
        <begin position="18"/>
        <end position="181"/>
    </location>
</feature>
<dbReference type="PANTHER" id="PTHR12526">
    <property type="entry name" value="GLYCOSYLTRANSFERASE"/>
    <property type="match status" value="1"/>
</dbReference>
<dbReference type="EMBL" id="BMJQ01000001">
    <property type="protein sequence ID" value="GGE99244.1"/>
    <property type="molecule type" value="Genomic_DNA"/>
</dbReference>
<reference evidence="2" key="1">
    <citation type="journal article" date="2014" name="Int. J. Syst. Evol. Microbiol.">
        <title>Complete genome sequence of Corynebacterium casei LMG S-19264T (=DSM 44701T), isolated from a smear-ripened cheese.</title>
        <authorList>
            <consortium name="US DOE Joint Genome Institute (JGI-PGF)"/>
            <person name="Walter F."/>
            <person name="Albersmeier A."/>
            <person name="Kalinowski J."/>
            <person name="Ruckert C."/>
        </authorList>
    </citation>
    <scope>NUCLEOTIDE SEQUENCE</scope>
    <source>
        <strain evidence="2">CGMCC 1.15725</strain>
    </source>
</reference>
<protein>
    <recommendedName>
        <fullName evidence="1">Glycosyltransferase subfamily 4-like N-terminal domain-containing protein</fullName>
    </recommendedName>
</protein>
<dbReference type="SUPFAM" id="SSF53756">
    <property type="entry name" value="UDP-Glycosyltransferase/glycogen phosphorylase"/>
    <property type="match status" value="1"/>
</dbReference>
<name>A0A8J2YP97_9PROT</name>